<dbReference type="EMBL" id="JASPKY010000064">
    <property type="protein sequence ID" value="KAK9743951.1"/>
    <property type="molecule type" value="Genomic_DNA"/>
</dbReference>
<reference evidence="1 2" key="1">
    <citation type="journal article" date="2024" name="BMC Genomics">
        <title>De novo assembly and annotation of Popillia japonica's genome with initial clues to its potential as an invasive pest.</title>
        <authorList>
            <person name="Cucini C."/>
            <person name="Boschi S."/>
            <person name="Funari R."/>
            <person name="Cardaioli E."/>
            <person name="Iannotti N."/>
            <person name="Marturano G."/>
            <person name="Paoli F."/>
            <person name="Bruttini M."/>
            <person name="Carapelli A."/>
            <person name="Frati F."/>
            <person name="Nardi F."/>
        </authorList>
    </citation>
    <scope>NUCLEOTIDE SEQUENCE [LARGE SCALE GENOMIC DNA]</scope>
    <source>
        <strain evidence="1">DMR45628</strain>
    </source>
</reference>
<name>A0AAW1MCU4_POPJA</name>
<comment type="caution">
    <text evidence="1">The sequence shown here is derived from an EMBL/GenBank/DDBJ whole genome shotgun (WGS) entry which is preliminary data.</text>
</comment>
<dbReference type="Proteomes" id="UP001458880">
    <property type="component" value="Unassembled WGS sequence"/>
</dbReference>
<sequence>MRQRNEVNTMHPIQSENCERILNIRSYEIKEGGRSRSSRLIVGQGSGCREQCPTMGERKKSLNLNLHLLRFLLLRESIWLSQRNMYINADLQPYHINPCEEIISYIVSGILLQGYRAITR</sequence>
<evidence type="ECO:0000313" key="1">
    <source>
        <dbReference type="EMBL" id="KAK9743951.1"/>
    </source>
</evidence>
<gene>
    <name evidence="1" type="ORF">QE152_g8222</name>
</gene>
<organism evidence="1 2">
    <name type="scientific">Popillia japonica</name>
    <name type="common">Japanese beetle</name>
    <dbReference type="NCBI Taxonomy" id="7064"/>
    <lineage>
        <taxon>Eukaryota</taxon>
        <taxon>Metazoa</taxon>
        <taxon>Ecdysozoa</taxon>
        <taxon>Arthropoda</taxon>
        <taxon>Hexapoda</taxon>
        <taxon>Insecta</taxon>
        <taxon>Pterygota</taxon>
        <taxon>Neoptera</taxon>
        <taxon>Endopterygota</taxon>
        <taxon>Coleoptera</taxon>
        <taxon>Polyphaga</taxon>
        <taxon>Scarabaeiformia</taxon>
        <taxon>Scarabaeidae</taxon>
        <taxon>Rutelinae</taxon>
        <taxon>Popillia</taxon>
    </lineage>
</organism>
<proteinExistence type="predicted"/>
<evidence type="ECO:0000313" key="2">
    <source>
        <dbReference type="Proteomes" id="UP001458880"/>
    </source>
</evidence>
<keyword evidence="2" id="KW-1185">Reference proteome</keyword>
<accession>A0AAW1MCU4</accession>
<protein>
    <submittedName>
        <fullName evidence="1">Uncharacterized protein</fullName>
    </submittedName>
</protein>
<dbReference type="AlphaFoldDB" id="A0AAW1MCU4"/>